<protein>
    <recommendedName>
        <fullName evidence="3">carbonic anhydrase</fullName>
        <ecNumber evidence="3">4.2.1.1</ecNumber>
    </recommendedName>
</protein>
<evidence type="ECO:0000256" key="7">
    <source>
        <dbReference type="ARBA" id="ARBA00048348"/>
    </source>
</evidence>
<dbReference type="EMBL" id="LJIJ01000242">
    <property type="protein sequence ID" value="ODM99976.1"/>
    <property type="molecule type" value="Genomic_DNA"/>
</dbReference>
<dbReference type="OrthoDB" id="8295363at2759"/>
<dbReference type="Proteomes" id="UP000094527">
    <property type="component" value="Unassembled WGS sequence"/>
</dbReference>
<dbReference type="Gene3D" id="3.10.200.10">
    <property type="entry name" value="Alpha carbonic anhydrase"/>
    <property type="match status" value="3"/>
</dbReference>
<organism evidence="9 10">
    <name type="scientific">Orchesella cincta</name>
    <name type="common">Springtail</name>
    <name type="synonym">Podura cincta</name>
    <dbReference type="NCBI Taxonomy" id="48709"/>
    <lineage>
        <taxon>Eukaryota</taxon>
        <taxon>Metazoa</taxon>
        <taxon>Ecdysozoa</taxon>
        <taxon>Arthropoda</taxon>
        <taxon>Hexapoda</taxon>
        <taxon>Collembola</taxon>
        <taxon>Entomobryomorpha</taxon>
        <taxon>Entomobryoidea</taxon>
        <taxon>Orchesellidae</taxon>
        <taxon>Orchesellinae</taxon>
        <taxon>Orchesella</taxon>
    </lineage>
</organism>
<dbReference type="GO" id="GO:0005737">
    <property type="term" value="C:cytoplasm"/>
    <property type="evidence" value="ECO:0007669"/>
    <property type="project" value="TreeGrafter"/>
</dbReference>
<keyword evidence="5" id="KW-0862">Zinc</keyword>
<dbReference type="PANTHER" id="PTHR18952:SF141">
    <property type="entry name" value="CARBONIC ANHYDRASE"/>
    <property type="match status" value="1"/>
</dbReference>
<dbReference type="GO" id="GO:0008270">
    <property type="term" value="F:zinc ion binding"/>
    <property type="evidence" value="ECO:0007669"/>
    <property type="project" value="InterPro"/>
</dbReference>
<sequence>MFLEPRHQTQFDNMRASQESLSPVRIKTKDVLPAKKNLTLHIFNNPGIRKGYSVSYGFFRNKECLHGQDHYCITSPEFGRVRAVVLNAERFAENENLNYIKDHFLLEPPQAFVTILNEGSSNERKFYEAVFLGGYPTRKDASRSSHWIDGKTYPLEIYMYFVDETVPSMALTTILVVLVEESDRDNPHVKPIVSTVNNQLYNLERKFLETHKVQRRRAKLFHHMQESTIYDDRPMGGNINKTLIRQTTVSDSIRNEDVTTAFMEAYEQMEAISAELYFLDEDRERTFERQDVLHQKIDKFNRYEGNQDYYPFNNNFTFALFYTAIHKAVNYTTDEDPFGNMTCEEGTDFIYRGHHKEQSPRALCRLHMCGLNATGNLVYYVHPKHPLYSVWMLERNLSIDICKYLYEWNQLIEKGYDNSSKYLKNVEKYDQVQQFITLREISGRLRIHYLNHAHWAFQFNGFKTPAEIPTNAIGGLEQLMLDFKKRVGYRRVLHEIDHLVDEVRQHENFPDIKTMRDVIHFMKYGNRNYDLRYRRPVIQKAHYKHLLPEHQKKRGYVEFGNLEIPEADLEEDIKRDPRKAFVGQAFQISWLIPPDGGYYVYEGSSPLPPCYRAQTVIVFKKPITMSRSQIEALTRIPVSFHKHQDIKSTHPIIHDLQYTVNLQAPPDGTVRHEEVKVPVYFQKRNHLFLGFDGVNQNAVEQSDRIKSARNQAGSYYRAEKVTRIWITIVMLHYTKTTLFELKNSLSYVAHSAYAGFIMPSKKPELSIYASNSELRSHFRLMPPPAQLSPTFAVAVVILDCGYGLTDNIFYFNSFKNPAEWDDVHGPYSTLCTRYTYDMFLEPRHQTQFDNMRASQESLSPVRIKTKDVLPAKKNITLHIFNNPGIRKGYSVSYGFFRNKECLHGQDHYCITSPEFGRVRAVVLNAERFAENENLNYIKDHFLLLVRMNESFTRLYFSAVILPGRTPPIIPLDRWETYPLEIYMYFVDESVPSMALTTILVVLVEESDRDNPHVKPLVSTINNQLYNMERKFLQTHKVQRRRAKLFHHMQESTIYDDRPMGGNINKTLIRQTTVSDSIRNEDVTTAFMEAYEQMEAISAELYFLDEDRERTFERQDVLHQKIDRFNRNEGSQDYYPFNNNFTFALFYTAIHKAVNYTTDEDPFGNKTCEEGTDFIYRGHHKEQSPRALCRLGMCGRNPVTGKLEYYPNPDHPLYSVWRVERTLSIDICKYLYEWNQLIEKGYDNSSKYLKNVEKYDQVQQFITLREISGRLRIHYLNHAHWAFHLTGFRSPAEIPTNAIGGLEQLMLDFKKRVGYRRVLHEIDHLVDEVRSHENFPDIKTMRDVIHFMKYGNRNYDLRYRRPVIQKAHYKQLLPEHHKKRGYVEYGNLEIPEAELQEDIKRDPRKATVGQAFQISWLIPPDGGYYVYEGSSPLPPCYRAQTVIVFKKPITMSKSQIQALTRIPVSFHKYQDIKSTHPIIHDLQYTVNLQAPPDGTVRHEEVKVPVYFQKRNHLFLGFDGVNQNAVEQSDRIKAAKNQAPSYHRTEKVTRVWIVIVMLYSSV</sequence>
<evidence type="ECO:0000313" key="9">
    <source>
        <dbReference type="EMBL" id="ODM99976.1"/>
    </source>
</evidence>
<comment type="cofactor">
    <cofactor evidence="1">
        <name>Zn(2+)</name>
        <dbReference type="ChEBI" id="CHEBI:29105"/>
    </cofactor>
</comment>
<accession>A0A1D2N3X0</accession>
<dbReference type="GO" id="GO:0004089">
    <property type="term" value="F:carbonate dehydratase activity"/>
    <property type="evidence" value="ECO:0007669"/>
    <property type="project" value="UniProtKB-EC"/>
</dbReference>
<dbReference type="InterPro" id="IPR036398">
    <property type="entry name" value="CA_dom_sf"/>
</dbReference>
<evidence type="ECO:0000256" key="1">
    <source>
        <dbReference type="ARBA" id="ARBA00001947"/>
    </source>
</evidence>
<comment type="caution">
    <text evidence="9">The sequence shown here is derived from an EMBL/GenBank/DDBJ whole genome shotgun (WGS) entry which is preliminary data.</text>
</comment>
<evidence type="ECO:0000256" key="2">
    <source>
        <dbReference type="ARBA" id="ARBA00010718"/>
    </source>
</evidence>
<keyword evidence="10" id="KW-1185">Reference proteome</keyword>
<gene>
    <name evidence="9" type="ORF">Ocin01_06707</name>
</gene>
<evidence type="ECO:0000259" key="8">
    <source>
        <dbReference type="Pfam" id="PF00194"/>
    </source>
</evidence>
<feature type="domain" description="Alpha-carbonic anhydrase" evidence="8">
    <location>
        <begin position="1397"/>
        <end position="1462"/>
    </location>
</feature>
<dbReference type="InterPro" id="IPR023561">
    <property type="entry name" value="Carbonic_anhydrase_a-class"/>
</dbReference>
<evidence type="ECO:0000256" key="4">
    <source>
        <dbReference type="ARBA" id="ARBA00022723"/>
    </source>
</evidence>
<keyword evidence="6" id="KW-0456">Lyase</keyword>
<name>A0A1D2N3X0_ORCCI</name>
<evidence type="ECO:0000256" key="6">
    <source>
        <dbReference type="ARBA" id="ARBA00023239"/>
    </source>
</evidence>
<keyword evidence="4" id="KW-0479">Metal-binding</keyword>
<dbReference type="EC" id="4.2.1.1" evidence="3"/>
<comment type="catalytic activity">
    <reaction evidence="7">
        <text>hydrogencarbonate + H(+) = CO2 + H2O</text>
        <dbReference type="Rhea" id="RHEA:10748"/>
        <dbReference type="ChEBI" id="CHEBI:15377"/>
        <dbReference type="ChEBI" id="CHEBI:15378"/>
        <dbReference type="ChEBI" id="CHEBI:16526"/>
        <dbReference type="ChEBI" id="CHEBI:17544"/>
        <dbReference type="EC" id="4.2.1.1"/>
    </reaction>
</comment>
<dbReference type="Pfam" id="PF00194">
    <property type="entry name" value="Carb_anhydrase"/>
    <property type="match status" value="2"/>
</dbReference>
<evidence type="ECO:0000256" key="3">
    <source>
        <dbReference type="ARBA" id="ARBA00012925"/>
    </source>
</evidence>
<dbReference type="InterPro" id="IPR001148">
    <property type="entry name" value="CA_dom"/>
</dbReference>
<feature type="domain" description="Alpha-carbonic anhydrase" evidence="8">
    <location>
        <begin position="579"/>
        <end position="642"/>
    </location>
</feature>
<comment type="similarity">
    <text evidence="2">Belongs to the alpha-carbonic anhydrase family.</text>
</comment>
<evidence type="ECO:0000313" key="10">
    <source>
        <dbReference type="Proteomes" id="UP000094527"/>
    </source>
</evidence>
<evidence type="ECO:0000256" key="5">
    <source>
        <dbReference type="ARBA" id="ARBA00022833"/>
    </source>
</evidence>
<reference evidence="9 10" key="1">
    <citation type="journal article" date="2016" name="Genome Biol. Evol.">
        <title>Gene Family Evolution Reflects Adaptation to Soil Environmental Stressors in the Genome of the Collembolan Orchesella cincta.</title>
        <authorList>
            <person name="Faddeeva-Vakhrusheva A."/>
            <person name="Derks M.F."/>
            <person name="Anvar S.Y."/>
            <person name="Agamennone V."/>
            <person name="Suring W."/>
            <person name="Smit S."/>
            <person name="van Straalen N.M."/>
            <person name="Roelofs D."/>
        </authorList>
    </citation>
    <scope>NUCLEOTIDE SEQUENCE [LARGE SCALE GENOMIC DNA]</scope>
    <source>
        <tissue evidence="9">Mixed pool</tissue>
    </source>
</reference>
<dbReference type="SUPFAM" id="SSF51069">
    <property type="entry name" value="Carbonic anhydrase"/>
    <property type="match status" value="3"/>
</dbReference>
<dbReference type="PANTHER" id="PTHR18952">
    <property type="entry name" value="CARBONIC ANHYDRASE"/>
    <property type="match status" value="1"/>
</dbReference>
<proteinExistence type="inferred from homology"/>